<accession>A0A081RMT6</accession>
<reference evidence="4 5" key="1">
    <citation type="submission" date="2014-06" db="EMBL/GenBank/DDBJ databases">
        <authorList>
            <person name="Ngugi D.K."/>
            <person name="Blom J."/>
            <person name="Alam I."/>
            <person name="Rashid M."/>
            <person name="Ba Alawi W."/>
            <person name="Zhang G."/>
            <person name="Hikmawan T."/>
            <person name="Guan Y."/>
            <person name="Antunes A."/>
            <person name="Siam R."/>
            <person name="ElDorry H."/>
            <person name="Bajic V."/>
            <person name="Stingl U."/>
        </authorList>
    </citation>
    <scope>NUCLEOTIDE SEQUENCE [LARGE SCALE GENOMIC DNA]</scope>
    <source>
        <strain evidence="4">SCGC AAA799-N04</strain>
    </source>
</reference>
<evidence type="ECO:0000256" key="1">
    <source>
        <dbReference type="ARBA" id="ARBA00023015"/>
    </source>
</evidence>
<organism evidence="4 5">
    <name type="scientific">Marine Group I thaumarchaeote SCGC AAA799-N04</name>
    <dbReference type="NCBI Taxonomy" id="1502293"/>
    <lineage>
        <taxon>Archaea</taxon>
        <taxon>Nitrososphaerota</taxon>
        <taxon>Marine Group I</taxon>
    </lineage>
</organism>
<evidence type="ECO:0000256" key="2">
    <source>
        <dbReference type="ARBA" id="ARBA00023163"/>
    </source>
</evidence>
<dbReference type="SUPFAM" id="SSF47954">
    <property type="entry name" value="Cyclin-like"/>
    <property type="match status" value="2"/>
</dbReference>
<dbReference type="Proteomes" id="UP000028059">
    <property type="component" value="Unassembled WGS sequence"/>
</dbReference>
<dbReference type="SUPFAM" id="SSF57783">
    <property type="entry name" value="Zinc beta-ribbon"/>
    <property type="match status" value="1"/>
</dbReference>
<keyword evidence="2" id="KW-0804">Transcription</keyword>
<sequence>MKQILECYFNDNHTSPITDTTTGEVCCSDCGIVIKEKTVEQTNGLSAFTNEDFLKNARNGPPSKIAMSNMSKSSIISKKNVDAVGKRIVANNKAHFSRMRLWDSRSKNSNKERNLIRAFTVLDAYASKLSMPENAKEHAAYIYRKAVSKDIIRGSSIPSMMAASVFAACKQLGIPRSMNDTAKVANMSKKKLSRTYKRLVKNLELNVSSFEADYVSKISNSLSVSEKTARLAGKIIHDLKKEHLHVGKNPIGITAASLYLSAINYDEHVSIEKISKKTNISTVTIRKMIKLLRPFASKYLKSIDLSV</sequence>
<feature type="domain" description="Cyclin-like" evidence="3">
    <location>
        <begin position="213"/>
        <end position="294"/>
    </location>
</feature>
<dbReference type="PANTHER" id="PTHR11618">
    <property type="entry name" value="TRANSCRIPTION INITIATION FACTOR IIB-RELATED"/>
    <property type="match status" value="1"/>
</dbReference>
<dbReference type="InterPro" id="IPR013150">
    <property type="entry name" value="TFIIB_cyclin"/>
</dbReference>
<dbReference type="GO" id="GO:0070897">
    <property type="term" value="P:transcription preinitiation complex assembly"/>
    <property type="evidence" value="ECO:0007669"/>
    <property type="project" value="InterPro"/>
</dbReference>
<keyword evidence="4" id="KW-0396">Initiation factor</keyword>
<feature type="domain" description="Cyclin-like" evidence="3">
    <location>
        <begin position="120"/>
        <end position="201"/>
    </location>
</feature>
<protein>
    <submittedName>
        <fullName evidence="4">Transcription initiation factor IIB protein</fullName>
    </submittedName>
</protein>
<dbReference type="PATRIC" id="fig|1502293.3.peg.927"/>
<proteinExistence type="predicted"/>
<dbReference type="Gene3D" id="1.10.472.10">
    <property type="entry name" value="Cyclin-like"/>
    <property type="match status" value="1"/>
</dbReference>
<comment type="caution">
    <text evidence="4">The sequence shown here is derived from an EMBL/GenBank/DDBJ whole genome shotgun (WGS) entry which is preliminary data.</text>
</comment>
<evidence type="ECO:0000259" key="3">
    <source>
        <dbReference type="SMART" id="SM00385"/>
    </source>
</evidence>
<dbReference type="AlphaFoldDB" id="A0A081RMT6"/>
<dbReference type="Gene3D" id="1.10.472.170">
    <property type="match status" value="1"/>
</dbReference>
<dbReference type="Pfam" id="PF00382">
    <property type="entry name" value="TFIIB"/>
    <property type="match status" value="2"/>
</dbReference>
<keyword evidence="5" id="KW-1185">Reference proteome</keyword>
<dbReference type="GO" id="GO:0097550">
    <property type="term" value="C:transcription preinitiation complex"/>
    <property type="evidence" value="ECO:0007669"/>
    <property type="project" value="TreeGrafter"/>
</dbReference>
<dbReference type="EMBL" id="JOKN01000016">
    <property type="protein sequence ID" value="KEQ56509.1"/>
    <property type="molecule type" value="Genomic_DNA"/>
</dbReference>
<dbReference type="GO" id="GO:0017025">
    <property type="term" value="F:TBP-class protein binding"/>
    <property type="evidence" value="ECO:0007669"/>
    <property type="project" value="InterPro"/>
</dbReference>
<dbReference type="InterPro" id="IPR000812">
    <property type="entry name" value="TFIIB"/>
</dbReference>
<dbReference type="PANTHER" id="PTHR11618:SF13">
    <property type="entry name" value="TRANSCRIPTION INITIATION FACTOR IIB"/>
    <property type="match status" value="1"/>
</dbReference>
<dbReference type="InterPro" id="IPR013763">
    <property type="entry name" value="Cyclin-like_dom"/>
</dbReference>
<dbReference type="PRINTS" id="PR00685">
    <property type="entry name" value="TIFACTORIIB"/>
</dbReference>
<gene>
    <name evidence="4" type="ORF">AAA799N04_01001</name>
</gene>
<dbReference type="SMART" id="SM00385">
    <property type="entry name" value="CYCLIN"/>
    <property type="match status" value="2"/>
</dbReference>
<evidence type="ECO:0000313" key="5">
    <source>
        <dbReference type="Proteomes" id="UP000028059"/>
    </source>
</evidence>
<keyword evidence="1" id="KW-0805">Transcription regulation</keyword>
<dbReference type="GO" id="GO:0003743">
    <property type="term" value="F:translation initiation factor activity"/>
    <property type="evidence" value="ECO:0007669"/>
    <property type="project" value="UniProtKB-KW"/>
</dbReference>
<evidence type="ECO:0000313" key="4">
    <source>
        <dbReference type="EMBL" id="KEQ56509.1"/>
    </source>
</evidence>
<keyword evidence="4" id="KW-0648">Protein biosynthesis</keyword>
<name>A0A081RMT6_9ARCH</name>
<dbReference type="InterPro" id="IPR036915">
    <property type="entry name" value="Cyclin-like_sf"/>
</dbReference>